<dbReference type="Gene3D" id="2.30.30.110">
    <property type="match status" value="1"/>
</dbReference>
<evidence type="ECO:0000256" key="3">
    <source>
        <dbReference type="PIRNR" id="PIRNR033490"/>
    </source>
</evidence>
<dbReference type="RefSeq" id="WP_132226310.1">
    <property type="nucleotide sequence ID" value="NZ_JANKBF010000008.1"/>
</dbReference>
<dbReference type="EMBL" id="SMCQ01000005">
    <property type="protein sequence ID" value="TCW01015.1"/>
    <property type="molecule type" value="Genomic_DNA"/>
</dbReference>
<dbReference type="InterPro" id="IPR003477">
    <property type="entry name" value="PemK-like"/>
</dbReference>
<dbReference type="PIRSF" id="PIRSF033490">
    <property type="entry name" value="MazF"/>
    <property type="match status" value="1"/>
</dbReference>
<keyword evidence="5" id="KW-1185">Reference proteome</keyword>
<comment type="similarity">
    <text evidence="1 3">Belongs to the PemK/MazF family.</text>
</comment>
<dbReference type="GO" id="GO:0006402">
    <property type="term" value="P:mRNA catabolic process"/>
    <property type="evidence" value="ECO:0007669"/>
    <property type="project" value="TreeGrafter"/>
</dbReference>
<comment type="caution">
    <text evidence="4">The sequence shown here is derived from an EMBL/GenBank/DDBJ whole genome shotgun (WGS) entry which is preliminary data.</text>
</comment>
<evidence type="ECO:0000313" key="5">
    <source>
        <dbReference type="Proteomes" id="UP000295515"/>
    </source>
</evidence>
<dbReference type="GO" id="GO:0016075">
    <property type="term" value="P:rRNA catabolic process"/>
    <property type="evidence" value="ECO:0007669"/>
    <property type="project" value="TreeGrafter"/>
</dbReference>
<accession>A0A4R3Z6E5</accession>
<sequence length="118" mass="13443">MRHEKIYRGEIYLAKLDFVIGIKQGEVRQVLIIQNNIGNYFNDTVIIAVITSHIQKSDLPTHVRLSYGYGLVKDSIVMLEQLRTVDKRRLGIRVDSLNNKDLLKVNRSLLISIGIVPG</sequence>
<dbReference type="PANTHER" id="PTHR33988">
    <property type="entry name" value="ENDORIBONUCLEASE MAZF-RELATED"/>
    <property type="match status" value="1"/>
</dbReference>
<evidence type="ECO:0000256" key="2">
    <source>
        <dbReference type="ARBA" id="ARBA00022649"/>
    </source>
</evidence>
<organism evidence="4 5">
    <name type="scientific">Longibaculum muris</name>
    <dbReference type="NCBI Taxonomy" id="1796628"/>
    <lineage>
        <taxon>Bacteria</taxon>
        <taxon>Bacillati</taxon>
        <taxon>Bacillota</taxon>
        <taxon>Erysipelotrichia</taxon>
        <taxon>Erysipelotrichales</taxon>
        <taxon>Coprobacillaceae</taxon>
        <taxon>Longibaculum</taxon>
    </lineage>
</organism>
<dbReference type="InterPro" id="IPR011067">
    <property type="entry name" value="Plasmid_toxin/cell-grow_inhib"/>
</dbReference>
<dbReference type="Proteomes" id="UP000295515">
    <property type="component" value="Unassembled WGS sequence"/>
</dbReference>
<name>A0A4R3Z6E5_9FIRM</name>
<dbReference type="EC" id="3.1.-.-" evidence="3"/>
<dbReference type="GO" id="GO:0004521">
    <property type="term" value="F:RNA endonuclease activity"/>
    <property type="evidence" value="ECO:0007669"/>
    <property type="project" value="TreeGrafter"/>
</dbReference>
<dbReference type="Pfam" id="PF02452">
    <property type="entry name" value="PemK_toxin"/>
    <property type="match status" value="1"/>
</dbReference>
<evidence type="ECO:0000313" key="4">
    <source>
        <dbReference type="EMBL" id="TCW01015.1"/>
    </source>
</evidence>
<keyword evidence="3" id="KW-0540">Nuclease</keyword>
<comment type="function">
    <text evidence="3">Toxic component of a type II toxin-antitoxin (TA) system.</text>
</comment>
<reference evidence="4 5" key="1">
    <citation type="submission" date="2019-03" db="EMBL/GenBank/DDBJ databases">
        <title>Genomic Encyclopedia of Type Strains, Phase IV (KMG-IV): sequencing the most valuable type-strain genomes for metagenomic binning, comparative biology and taxonomic classification.</title>
        <authorList>
            <person name="Goeker M."/>
        </authorList>
    </citation>
    <scope>NUCLEOTIDE SEQUENCE [LARGE SCALE GENOMIC DNA]</scope>
    <source>
        <strain evidence="4 5">DSM 29487</strain>
    </source>
</reference>
<evidence type="ECO:0000256" key="1">
    <source>
        <dbReference type="ARBA" id="ARBA00007521"/>
    </source>
</evidence>
<dbReference type="AlphaFoldDB" id="A0A4R3Z6E5"/>
<keyword evidence="2" id="KW-1277">Toxin-antitoxin system</keyword>
<keyword evidence="3" id="KW-0378">Hydrolase</keyword>
<dbReference type="GO" id="GO:0003677">
    <property type="term" value="F:DNA binding"/>
    <property type="evidence" value="ECO:0007669"/>
    <property type="project" value="InterPro"/>
</dbReference>
<dbReference type="GO" id="GO:0016787">
    <property type="term" value="F:hydrolase activity"/>
    <property type="evidence" value="ECO:0007669"/>
    <property type="project" value="UniProtKB-KW"/>
</dbReference>
<protein>
    <recommendedName>
        <fullName evidence="3">mRNA interferase</fullName>
        <ecNumber evidence="3">3.1.-.-</ecNumber>
    </recommendedName>
</protein>
<proteinExistence type="inferred from homology"/>
<dbReference type="GeneID" id="98914941"/>
<keyword evidence="3" id="KW-0255">Endonuclease</keyword>
<dbReference type="SUPFAM" id="SSF50118">
    <property type="entry name" value="Cell growth inhibitor/plasmid maintenance toxic component"/>
    <property type="match status" value="1"/>
</dbReference>
<gene>
    <name evidence="4" type="ORF">EDD60_105119</name>
</gene>
<dbReference type="PANTHER" id="PTHR33988:SF2">
    <property type="entry name" value="ENDORIBONUCLEASE MAZF"/>
    <property type="match status" value="1"/>
</dbReference>